<dbReference type="Proteomes" id="UP000692954">
    <property type="component" value="Unassembled WGS sequence"/>
</dbReference>
<proteinExistence type="predicted"/>
<evidence type="ECO:0000313" key="1">
    <source>
        <dbReference type="EMBL" id="CAD8098602.1"/>
    </source>
</evidence>
<gene>
    <name evidence="1" type="ORF">PSON_ATCC_30995.1.T0700201</name>
</gene>
<name>A0A8S1P6B7_9CILI</name>
<comment type="caution">
    <text evidence="1">The sequence shown here is derived from an EMBL/GenBank/DDBJ whole genome shotgun (WGS) entry which is preliminary data.</text>
</comment>
<dbReference type="EMBL" id="CAJJDN010000070">
    <property type="protein sequence ID" value="CAD8098602.1"/>
    <property type="molecule type" value="Genomic_DNA"/>
</dbReference>
<accession>A0A8S1P6B7</accession>
<protein>
    <submittedName>
        <fullName evidence="1">Uncharacterized protein</fullName>
    </submittedName>
</protein>
<keyword evidence="2" id="KW-1185">Reference proteome</keyword>
<dbReference type="AlphaFoldDB" id="A0A8S1P6B7"/>
<organism evidence="1 2">
    <name type="scientific">Paramecium sonneborni</name>
    <dbReference type="NCBI Taxonomy" id="65129"/>
    <lineage>
        <taxon>Eukaryota</taxon>
        <taxon>Sar</taxon>
        <taxon>Alveolata</taxon>
        <taxon>Ciliophora</taxon>
        <taxon>Intramacronucleata</taxon>
        <taxon>Oligohymenophorea</taxon>
        <taxon>Peniculida</taxon>
        <taxon>Parameciidae</taxon>
        <taxon>Paramecium</taxon>
    </lineage>
</organism>
<reference evidence="1" key="1">
    <citation type="submission" date="2021-01" db="EMBL/GenBank/DDBJ databases">
        <authorList>
            <consortium name="Genoscope - CEA"/>
            <person name="William W."/>
        </authorList>
    </citation>
    <scope>NUCLEOTIDE SEQUENCE</scope>
</reference>
<evidence type="ECO:0000313" key="2">
    <source>
        <dbReference type="Proteomes" id="UP000692954"/>
    </source>
</evidence>
<sequence>MDSSPPTVKTYLLVKNQQINFKENTKILSSKINFEDPTALYKTRNLLANMIKGNFQFQSNVKSKQ</sequence>